<dbReference type="PROSITE" id="PS51039">
    <property type="entry name" value="ZF_AN1"/>
    <property type="match status" value="1"/>
</dbReference>
<keyword evidence="2 4" id="KW-0863">Zinc-finger</keyword>
<proteinExistence type="predicted"/>
<dbReference type="InterPro" id="IPR035896">
    <property type="entry name" value="AN1-like_Znf"/>
</dbReference>
<feature type="chain" id="PRO_5034318703" description="AN1-type domain-containing protein" evidence="5">
    <location>
        <begin position="19"/>
        <end position="224"/>
    </location>
</feature>
<feature type="signal peptide" evidence="5">
    <location>
        <begin position="1"/>
        <end position="18"/>
    </location>
</feature>
<dbReference type="Proteomes" id="UP000825438">
    <property type="component" value="Chromosome VII"/>
</dbReference>
<reference evidence="7" key="1">
    <citation type="submission" date="2021-06" db="EMBL/GenBank/DDBJ databases">
        <title>Candida auris outbreak in lebanese hospital.</title>
        <authorList>
            <person name="Finianos M."/>
        </authorList>
    </citation>
    <scope>NUCLEOTIDE SEQUENCE</scope>
    <source>
        <strain evidence="7">CA7LBN</strain>
    </source>
</reference>
<evidence type="ECO:0000256" key="1">
    <source>
        <dbReference type="ARBA" id="ARBA00022723"/>
    </source>
</evidence>
<protein>
    <recommendedName>
        <fullName evidence="6">AN1-type domain-containing protein</fullName>
    </recommendedName>
</protein>
<keyword evidence="3" id="KW-0862">Zinc</keyword>
<evidence type="ECO:0000256" key="3">
    <source>
        <dbReference type="ARBA" id="ARBA00022833"/>
    </source>
</evidence>
<dbReference type="PANTHER" id="PTHR14677">
    <property type="entry name" value="ARSENITE INDUCUBLE RNA ASSOCIATED PROTEIN AIP-1-RELATED"/>
    <property type="match status" value="1"/>
</dbReference>
<feature type="domain" description="AN1-type" evidence="6">
    <location>
        <begin position="155"/>
        <end position="204"/>
    </location>
</feature>
<dbReference type="Pfam" id="PF01428">
    <property type="entry name" value="zf-AN1"/>
    <property type="match status" value="1"/>
</dbReference>
<accession>A0A8F2W4R3</accession>
<evidence type="ECO:0000256" key="5">
    <source>
        <dbReference type="SAM" id="SignalP"/>
    </source>
</evidence>
<evidence type="ECO:0000259" key="6">
    <source>
        <dbReference type="PROSITE" id="PS51039"/>
    </source>
</evidence>
<dbReference type="AlphaFoldDB" id="A0A8F2W4R3"/>
<dbReference type="Gene3D" id="4.10.1110.10">
    <property type="entry name" value="AN1-like Zinc finger"/>
    <property type="match status" value="1"/>
</dbReference>
<evidence type="ECO:0000256" key="2">
    <source>
        <dbReference type="ARBA" id="ARBA00022771"/>
    </source>
</evidence>
<evidence type="ECO:0000313" key="7">
    <source>
        <dbReference type="EMBL" id="QWW25729.1"/>
    </source>
</evidence>
<keyword evidence="5" id="KW-0732">Signal</keyword>
<sequence length="224" mass="24452">MKVLAFLVALTTLTATTATPIPADTKLRVTRCSMSSMRTDVVAEKQHWVPKIINAADIDFKKTLSTEVSYSVTVPDNSTVEDLINAAKVGCPPNTLLPSDFKLIYNGARLAPYYKPLDAFELVPSNPQNVVILMNAADAPEATTQTKTQPSVTKKKKKNRCTFASCTSTALRMVGDCGHCQGKFCAKHRLLEDHACTGLQYCKADAHERNAMKLQSESTIASRV</sequence>
<gene>
    <name evidence="7" type="ORF">CA7LBN_004633</name>
</gene>
<dbReference type="InterPro" id="IPR000058">
    <property type="entry name" value="Znf_AN1"/>
</dbReference>
<evidence type="ECO:0000256" key="4">
    <source>
        <dbReference type="PROSITE-ProRule" id="PRU00449"/>
    </source>
</evidence>
<organism evidence="7">
    <name type="scientific">Candidozyma auris</name>
    <name type="common">Yeast</name>
    <name type="synonym">Candida auris</name>
    <dbReference type="NCBI Taxonomy" id="498019"/>
    <lineage>
        <taxon>Eukaryota</taxon>
        <taxon>Fungi</taxon>
        <taxon>Dikarya</taxon>
        <taxon>Ascomycota</taxon>
        <taxon>Saccharomycotina</taxon>
        <taxon>Pichiomycetes</taxon>
        <taxon>Metschnikowiaceae</taxon>
        <taxon>Candidozyma</taxon>
    </lineage>
</organism>
<dbReference type="SMART" id="SM00154">
    <property type="entry name" value="ZnF_AN1"/>
    <property type="match status" value="1"/>
</dbReference>
<dbReference type="PANTHER" id="PTHR14677:SF20">
    <property type="entry name" value="ZINC FINGER AN1-TYPE CONTAINING 2A-RELATED"/>
    <property type="match status" value="1"/>
</dbReference>
<dbReference type="GO" id="GO:0005737">
    <property type="term" value="C:cytoplasm"/>
    <property type="evidence" value="ECO:0007669"/>
    <property type="project" value="TreeGrafter"/>
</dbReference>
<dbReference type="CDD" id="cd17039">
    <property type="entry name" value="Ubl_ubiquitin_like"/>
    <property type="match status" value="1"/>
</dbReference>
<dbReference type="GO" id="GO:0008270">
    <property type="term" value="F:zinc ion binding"/>
    <property type="evidence" value="ECO:0007669"/>
    <property type="project" value="UniProtKB-KW"/>
</dbReference>
<keyword evidence="1" id="KW-0479">Metal-binding</keyword>
<name>A0A8F2W4R3_CANAR</name>
<dbReference type="SUPFAM" id="SSF118310">
    <property type="entry name" value="AN1-like Zinc finger"/>
    <property type="match status" value="1"/>
</dbReference>
<dbReference type="EMBL" id="CP076755">
    <property type="protein sequence ID" value="QWW25729.1"/>
    <property type="molecule type" value="Genomic_DNA"/>
</dbReference>